<sequence>MKFFGTPQAAMAAALSVASSTAFAPMPALVHGPVPLSAPHQQRRRRGARGTTTGLASSRQEDAEDRIVSLKKSWSDQSGVCLPSEETEAPPALAMLGNLKKKYWKLPPAPEDQFIMTGDIFTLFLYAFTSHSINDAIVGGLLEDPSLTIPEAVRELDPLQTVVKLQTPVWVDLASNPNVPFGNPSVDHALEVTARESLMNHWGILLSTEGSACVALCTCWLVAGYLHRSFSFDNSTYCGGDKALTKTVETWATAALLLAWCAAGAEGLAGHFPALQALVCGQCHPPSQVVLTQSDLLFVVDSLTVLIAWRWSAHRILNTFR</sequence>
<dbReference type="EMBL" id="CAACVS010000134">
    <property type="protein sequence ID" value="VEU37615.1"/>
    <property type="molecule type" value="Genomic_DNA"/>
</dbReference>
<dbReference type="OrthoDB" id="47786at2759"/>
<evidence type="ECO:0000313" key="2">
    <source>
        <dbReference type="EMBL" id="VEU37615.1"/>
    </source>
</evidence>
<organism evidence="2 3">
    <name type="scientific">Pseudo-nitzschia multistriata</name>
    <dbReference type="NCBI Taxonomy" id="183589"/>
    <lineage>
        <taxon>Eukaryota</taxon>
        <taxon>Sar</taxon>
        <taxon>Stramenopiles</taxon>
        <taxon>Ochrophyta</taxon>
        <taxon>Bacillariophyta</taxon>
        <taxon>Bacillariophyceae</taxon>
        <taxon>Bacillariophycidae</taxon>
        <taxon>Bacillariales</taxon>
        <taxon>Bacillariaceae</taxon>
        <taxon>Pseudo-nitzschia</taxon>
    </lineage>
</organism>
<gene>
    <name evidence="2" type="ORF">PSNMU_V1.4_AUG-EV-PASAV3_0044200</name>
</gene>
<keyword evidence="3" id="KW-1185">Reference proteome</keyword>
<name>A0A448Z6F2_9STRA</name>
<evidence type="ECO:0000256" key="1">
    <source>
        <dbReference type="SAM" id="MobiDB-lite"/>
    </source>
</evidence>
<proteinExistence type="predicted"/>
<protein>
    <submittedName>
        <fullName evidence="2">Uncharacterized protein</fullName>
    </submittedName>
</protein>
<dbReference type="Proteomes" id="UP000291116">
    <property type="component" value="Unassembled WGS sequence"/>
</dbReference>
<reference evidence="2 3" key="1">
    <citation type="submission" date="2019-01" db="EMBL/GenBank/DDBJ databases">
        <authorList>
            <person name="Ferrante I. M."/>
        </authorList>
    </citation>
    <scope>NUCLEOTIDE SEQUENCE [LARGE SCALE GENOMIC DNA]</scope>
    <source>
        <strain evidence="2 3">B856</strain>
    </source>
</reference>
<accession>A0A448Z6F2</accession>
<evidence type="ECO:0000313" key="3">
    <source>
        <dbReference type="Proteomes" id="UP000291116"/>
    </source>
</evidence>
<dbReference type="AlphaFoldDB" id="A0A448Z6F2"/>
<feature type="region of interest" description="Disordered" evidence="1">
    <location>
        <begin position="33"/>
        <end position="63"/>
    </location>
</feature>